<dbReference type="InterPro" id="IPR000719">
    <property type="entry name" value="Prot_kinase_dom"/>
</dbReference>
<dbReference type="FunFam" id="3.30.200.20:FF:000042">
    <property type="entry name" value="Aurora kinase A"/>
    <property type="match status" value="1"/>
</dbReference>
<evidence type="ECO:0000256" key="8">
    <source>
        <dbReference type="PIRSR" id="PIRSR630616-1"/>
    </source>
</evidence>
<reference evidence="17" key="1">
    <citation type="submission" date="2011-02" db="EMBL/GenBank/DDBJ databases">
        <title>The Genome Sequence of Capsaspora owczarzaki ATCC 30864.</title>
        <authorList>
            <person name="Russ C."/>
            <person name="Cuomo C."/>
            <person name="Burger G."/>
            <person name="Gray M.W."/>
            <person name="Holland P.W.H."/>
            <person name="King N."/>
            <person name="Lang F.B.F."/>
            <person name="Roger A.J."/>
            <person name="Ruiz-Trillo I."/>
            <person name="Young S.K."/>
            <person name="Zeng Q."/>
            <person name="Gargeya S."/>
            <person name="Alvarado L."/>
            <person name="Berlin A."/>
            <person name="Chapman S.B."/>
            <person name="Chen Z."/>
            <person name="Freedman E."/>
            <person name="Gellesch M."/>
            <person name="Goldberg J."/>
            <person name="Griggs A."/>
            <person name="Gujja S."/>
            <person name="Heilman E."/>
            <person name="Heiman D."/>
            <person name="Howarth C."/>
            <person name="Mehta T."/>
            <person name="Neiman D."/>
            <person name="Pearson M."/>
            <person name="Roberts A."/>
            <person name="Saif S."/>
            <person name="Shea T."/>
            <person name="Shenoy N."/>
            <person name="Sisk P."/>
            <person name="Stolte C."/>
            <person name="Sykes S."/>
            <person name="White J."/>
            <person name="Yandava C."/>
            <person name="Haas B."/>
            <person name="Nusbaum C."/>
            <person name="Birren B."/>
        </authorList>
    </citation>
    <scope>NUCLEOTIDE SEQUENCE</scope>
    <source>
        <strain evidence="17">ATCC 30864</strain>
    </source>
</reference>
<feature type="binding site" evidence="9">
    <location>
        <begin position="231"/>
        <end position="232"/>
    </location>
    <ligand>
        <name>ATP</name>
        <dbReference type="ChEBI" id="CHEBI:30616"/>
    </ligand>
</feature>
<evidence type="ECO:0000259" key="15">
    <source>
        <dbReference type="PROSITE" id="PS50011"/>
    </source>
</evidence>
<evidence type="ECO:0000256" key="3">
    <source>
        <dbReference type="ARBA" id="ARBA00022741"/>
    </source>
</evidence>
<dbReference type="GO" id="GO:0004674">
    <property type="term" value="F:protein serine/threonine kinase activity"/>
    <property type="evidence" value="ECO:0007669"/>
    <property type="project" value="UniProtKB-KW"/>
</dbReference>
<dbReference type="SUPFAM" id="SSF56112">
    <property type="entry name" value="Protein kinase-like (PK-like)"/>
    <property type="match status" value="1"/>
</dbReference>
<evidence type="ECO:0000256" key="6">
    <source>
        <dbReference type="ARBA" id="ARBA00047899"/>
    </source>
</evidence>
<keyword evidence="2 13" id="KW-0808">Transferase</keyword>
<name>A0A0D2WHA4_CAPO3</name>
<organism evidence="16 17">
    <name type="scientific">Capsaspora owczarzaki (strain ATCC 30864)</name>
    <dbReference type="NCBI Taxonomy" id="595528"/>
    <lineage>
        <taxon>Eukaryota</taxon>
        <taxon>Filasterea</taxon>
        <taxon>Capsaspora</taxon>
    </lineage>
</organism>
<evidence type="ECO:0000256" key="14">
    <source>
        <dbReference type="SAM" id="MobiDB-lite"/>
    </source>
</evidence>
<keyword evidence="5 9" id="KW-0067">ATP-binding</keyword>
<feature type="compositionally biased region" description="Low complexity" evidence="14">
    <location>
        <begin position="53"/>
        <end position="91"/>
    </location>
</feature>
<dbReference type="InterPro" id="IPR017441">
    <property type="entry name" value="Protein_kinase_ATP_BS"/>
</dbReference>
<feature type="binding site" evidence="9">
    <location>
        <position position="245"/>
    </location>
    <ligand>
        <name>ATP</name>
        <dbReference type="ChEBI" id="CHEBI:30616"/>
    </ligand>
</feature>
<dbReference type="eggNOG" id="KOG0580">
    <property type="taxonomic scope" value="Eukaryota"/>
</dbReference>
<feature type="region of interest" description="Disordered" evidence="14">
    <location>
        <begin position="33"/>
        <end position="98"/>
    </location>
</feature>
<keyword evidence="1 12" id="KW-0723">Serine/threonine-protein kinase</keyword>
<evidence type="ECO:0000256" key="1">
    <source>
        <dbReference type="ARBA" id="ARBA00022527"/>
    </source>
</evidence>
<evidence type="ECO:0000256" key="9">
    <source>
        <dbReference type="PIRSR" id="PIRSR630616-2"/>
    </source>
</evidence>
<dbReference type="FunFam" id="1.10.510.10:FF:000235">
    <property type="entry name" value="Serine/threonine-protein kinase ark1"/>
    <property type="match status" value="1"/>
</dbReference>
<dbReference type="Gene3D" id="3.30.200.20">
    <property type="entry name" value="Phosphorylase Kinase, domain 1"/>
    <property type="match status" value="1"/>
</dbReference>
<sequence length="381" mass="42493">MLAAAAASARAYIGTTSAALNALNTQYEPRAPLGTIHAPQAGANTGRPVKLETTSTAAAPTSTTTTTTTTTFAQTSSASSTPTAAGEAPTAGPDGKRRWQITDFEIGRPLGRGKFGNVYLAREKSSKYIVALKVLYKNQLQRIGVEHQLRREVEIQSHLRHPNILRMYGYFHDEKRVYLILEYAPRGELFKELRKEQRFSEPRTASYILQLARALKYCHGKNVIHRDIKPENVLLGLRGDLKIADFGWSVHTSNRRDTLCGTLDYLPPEMVDRGDYDYRVDLWSLGVLCYEFLVGSPPFYAEDEPSTYLRIRRGDLVFPSTVSAGARDFMSKLMRLNPSERMPLEQAMVHPWILEMTDPNNQPRSALAAASKPVSAMASQQ</sequence>
<feature type="active site" description="Proton acceptor" evidence="8">
    <location>
        <position position="227"/>
    </location>
</feature>
<comment type="catalytic activity">
    <reaction evidence="7 13">
        <text>L-seryl-[protein] + ATP = O-phospho-L-seryl-[protein] + ADP + H(+)</text>
        <dbReference type="Rhea" id="RHEA:17989"/>
        <dbReference type="Rhea" id="RHEA-COMP:9863"/>
        <dbReference type="Rhea" id="RHEA-COMP:11604"/>
        <dbReference type="ChEBI" id="CHEBI:15378"/>
        <dbReference type="ChEBI" id="CHEBI:29999"/>
        <dbReference type="ChEBI" id="CHEBI:30616"/>
        <dbReference type="ChEBI" id="CHEBI:83421"/>
        <dbReference type="ChEBI" id="CHEBI:456216"/>
        <dbReference type="EC" id="2.7.11.1"/>
    </reaction>
</comment>
<evidence type="ECO:0000313" key="16">
    <source>
        <dbReference type="EMBL" id="KJE88970.1"/>
    </source>
</evidence>
<evidence type="ECO:0000256" key="7">
    <source>
        <dbReference type="ARBA" id="ARBA00048679"/>
    </source>
</evidence>
<dbReference type="CDD" id="cd14007">
    <property type="entry name" value="STKc_Aurora"/>
    <property type="match status" value="1"/>
</dbReference>
<dbReference type="InterPro" id="IPR011009">
    <property type="entry name" value="Kinase-like_dom_sf"/>
</dbReference>
<gene>
    <name evidence="16" type="ORF">CAOG_000535</name>
</gene>
<evidence type="ECO:0000256" key="10">
    <source>
        <dbReference type="PIRSR" id="PIRSR630616-3"/>
    </source>
</evidence>
<dbReference type="PhylomeDB" id="A0A0D2WHA4"/>
<feature type="binding site" evidence="9">
    <location>
        <begin position="182"/>
        <end position="184"/>
    </location>
    <ligand>
        <name>ATP</name>
        <dbReference type="ChEBI" id="CHEBI:30616"/>
    </ligand>
</feature>
<dbReference type="InParanoid" id="A0A0D2WHA4"/>
<evidence type="ECO:0000256" key="4">
    <source>
        <dbReference type="ARBA" id="ARBA00022777"/>
    </source>
</evidence>
<protein>
    <recommendedName>
        <fullName evidence="13">Aurora kinase</fullName>
        <ecNumber evidence="13">2.7.11.1</ecNumber>
    </recommendedName>
</protein>
<dbReference type="SMART" id="SM00220">
    <property type="entry name" value="S_TKc"/>
    <property type="match status" value="1"/>
</dbReference>
<feature type="cross-link" description="Glycyl lysine isopeptide (Lys-Gly) (interchain with G-Cter in SUMO2)" evidence="10">
    <location>
        <position position="229"/>
    </location>
</feature>
<dbReference type="OrthoDB" id="377346at2759"/>
<feature type="binding site" evidence="9 11">
    <location>
        <position position="133"/>
    </location>
    <ligand>
        <name>ATP</name>
        <dbReference type="ChEBI" id="CHEBI:30616"/>
    </ligand>
</feature>
<keyword evidence="3 9" id="KW-0547">Nucleotide-binding</keyword>
<evidence type="ECO:0000256" key="13">
    <source>
        <dbReference type="RuleBase" id="RU367134"/>
    </source>
</evidence>
<keyword evidence="4 13" id="KW-0418">Kinase</keyword>
<dbReference type="EC" id="2.7.11.1" evidence="13"/>
<evidence type="ECO:0000256" key="2">
    <source>
        <dbReference type="ARBA" id="ARBA00022679"/>
    </source>
</evidence>
<accession>A0A0D2WHA4</accession>
<keyword evidence="17" id="KW-1185">Reference proteome</keyword>
<dbReference type="PROSITE" id="PS50011">
    <property type="entry name" value="PROTEIN_KINASE_DOM"/>
    <property type="match status" value="1"/>
</dbReference>
<dbReference type="PANTHER" id="PTHR24350">
    <property type="entry name" value="SERINE/THREONINE-PROTEIN KINASE IAL-RELATED"/>
    <property type="match status" value="1"/>
</dbReference>
<feature type="domain" description="Protein kinase" evidence="15">
    <location>
        <begin position="104"/>
        <end position="353"/>
    </location>
</feature>
<dbReference type="Pfam" id="PF00069">
    <property type="entry name" value="Pkinase"/>
    <property type="match status" value="1"/>
</dbReference>
<dbReference type="GO" id="GO:0005524">
    <property type="term" value="F:ATP binding"/>
    <property type="evidence" value="ECO:0007669"/>
    <property type="project" value="UniProtKB-UniRule"/>
</dbReference>
<comment type="similarity">
    <text evidence="13">Belongs to the protein kinase superfamily. Ser/Thr protein kinase family. Aurora subfamily.</text>
</comment>
<dbReference type="Gene3D" id="1.10.510.10">
    <property type="entry name" value="Transferase(Phosphotransferase) domain 1"/>
    <property type="match status" value="1"/>
</dbReference>
<feature type="binding site" evidence="9">
    <location>
        <position position="114"/>
    </location>
    <ligand>
        <name>ATP</name>
        <dbReference type="ChEBI" id="CHEBI:30616"/>
    </ligand>
</feature>
<comment type="catalytic activity">
    <reaction evidence="6 13">
        <text>L-threonyl-[protein] + ATP = O-phospho-L-threonyl-[protein] + ADP + H(+)</text>
        <dbReference type="Rhea" id="RHEA:46608"/>
        <dbReference type="Rhea" id="RHEA-COMP:11060"/>
        <dbReference type="Rhea" id="RHEA-COMP:11605"/>
        <dbReference type="ChEBI" id="CHEBI:15378"/>
        <dbReference type="ChEBI" id="CHEBI:30013"/>
        <dbReference type="ChEBI" id="CHEBI:30616"/>
        <dbReference type="ChEBI" id="CHEBI:61977"/>
        <dbReference type="ChEBI" id="CHEBI:456216"/>
        <dbReference type="EC" id="2.7.11.1"/>
    </reaction>
</comment>
<dbReference type="PROSITE" id="PS00107">
    <property type="entry name" value="PROTEIN_KINASE_ATP"/>
    <property type="match status" value="1"/>
</dbReference>
<evidence type="ECO:0000256" key="11">
    <source>
        <dbReference type="PROSITE-ProRule" id="PRU10141"/>
    </source>
</evidence>
<proteinExistence type="inferred from homology"/>
<dbReference type="InterPro" id="IPR008271">
    <property type="entry name" value="Ser/Thr_kinase_AS"/>
</dbReference>
<dbReference type="EMBL" id="KE346360">
    <property type="protein sequence ID" value="KJE88970.1"/>
    <property type="molecule type" value="Genomic_DNA"/>
</dbReference>
<evidence type="ECO:0000256" key="12">
    <source>
        <dbReference type="RuleBase" id="RU000304"/>
    </source>
</evidence>
<dbReference type="FunCoup" id="A0A0D2WHA4">
    <property type="interactions" value="358"/>
</dbReference>
<dbReference type="PROSITE" id="PS00108">
    <property type="entry name" value="PROTEIN_KINASE_ST"/>
    <property type="match status" value="1"/>
</dbReference>
<dbReference type="Proteomes" id="UP000008743">
    <property type="component" value="Unassembled WGS sequence"/>
</dbReference>
<evidence type="ECO:0000256" key="5">
    <source>
        <dbReference type="ARBA" id="ARBA00022840"/>
    </source>
</evidence>
<evidence type="ECO:0000313" key="17">
    <source>
        <dbReference type="Proteomes" id="UP000008743"/>
    </source>
</evidence>
<dbReference type="STRING" id="595528.A0A0D2WHA4"/>
<dbReference type="AlphaFoldDB" id="A0A0D2WHA4"/>
<dbReference type="InterPro" id="IPR030616">
    <property type="entry name" value="Aur-like"/>
</dbReference>